<dbReference type="AlphaFoldDB" id="A0A6L9S967"/>
<keyword evidence="11" id="KW-1185">Reference proteome</keyword>
<feature type="DNA-binding region" description="OmpR/PhoB-type" evidence="7">
    <location>
        <begin position="1"/>
        <end position="92"/>
    </location>
</feature>
<dbReference type="InterPro" id="IPR002182">
    <property type="entry name" value="NB-ARC"/>
</dbReference>
<dbReference type="GO" id="GO:0000160">
    <property type="term" value="P:phosphorelay signal transduction system"/>
    <property type="evidence" value="ECO:0007669"/>
    <property type="project" value="InterPro"/>
</dbReference>
<evidence type="ECO:0000256" key="3">
    <source>
        <dbReference type="ARBA" id="ARBA00023015"/>
    </source>
</evidence>
<keyword evidence="6" id="KW-0802">TPR repeat</keyword>
<comment type="similarity">
    <text evidence="1">Belongs to the AfsR/DnrI/RedD regulatory family.</text>
</comment>
<dbReference type="InterPro" id="IPR011990">
    <property type="entry name" value="TPR-like_helical_dom_sf"/>
</dbReference>
<dbReference type="InterPro" id="IPR042197">
    <property type="entry name" value="Apaf_helical"/>
</dbReference>
<dbReference type="PANTHER" id="PTHR35807:SF1">
    <property type="entry name" value="TRANSCRIPTIONAL REGULATOR REDD"/>
    <property type="match status" value="1"/>
</dbReference>
<dbReference type="Pfam" id="PF13424">
    <property type="entry name" value="TPR_12"/>
    <property type="match status" value="2"/>
</dbReference>
<dbReference type="PROSITE" id="PS51755">
    <property type="entry name" value="OMPR_PHOB"/>
    <property type="match status" value="1"/>
</dbReference>
<dbReference type="SMART" id="SM01043">
    <property type="entry name" value="BTAD"/>
    <property type="match status" value="1"/>
</dbReference>
<keyword evidence="2" id="KW-0677">Repeat</keyword>
<dbReference type="SUPFAM" id="SSF46894">
    <property type="entry name" value="C-terminal effector domain of the bipartite response regulators"/>
    <property type="match status" value="1"/>
</dbReference>
<dbReference type="SMART" id="SM00862">
    <property type="entry name" value="Trans_reg_C"/>
    <property type="match status" value="1"/>
</dbReference>
<dbReference type="InterPro" id="IPR027417">
    <property type="entry name" value="P-loop_NTPase"/>
</dbReference>
<dbReference type="Pfam" id="PF00486">
    <property type="entry name" value="Trans_reg_C"/>
    <property type="match status" value="1"/>
</dbReference>
<dbReference type="Gene3D" id="3.40.50.300">
    <property type="entry name" value="P-loop containing nucleotide triphosphate hydrolases"/>
    <property type="match status" value="1"/>
</dbReference>
<comment type="caution">
    <text evidence="10">The sequence shown here is derived from an EMBL/GenBank/DDBJ whole genome shotgun (WGS) entry which is preliminary data.</text>
</comment>
<dbReference type="CDD" id="cd15831">
    <property type="entry name" value="BTAD"/>
    <property type="match status" value="1"/>
</dbReference>
<dbReference type="InterPro" id="IPR005158">
    <property type="entry name" value="BTAD"/>
</dbReference>
<dbReference type="CDD" id="cd00383">
    <property type="entry name" value="trans_reg_C"/>
    <property type="match status" value="1"/>
</dbReference>
<organism evidence="10 11">
    <name type="scientific">Phytoactinopolyspora halotolerans</name>
    <dbReference type="NCBI Taxonomy" id="1981512"/>
    <lineage>
        <taxon>Bacteria</taxon>
        <taxon>Bacillati</taxon>
        <taxon>Actinomycetota</taxon>
        <taxon>Actinomycetes</taxon>
        <taxon>Jiangellales</taxon>
        <taxon>Jiangellaceae</taxon>
        <taxon>Phytoactinopolyspora</taxon>
    </lineage>
</organism>
<feature type="domain" description="OmpR/PhoB-type" evidence="9">
    <location>
        <begin position="1"/>
        <end position="92"/>
    </location>
</feature>
<proteinExistence type="inferred from homology"/>
<dbReference type="PANTHER" id="PTHR35807">
    <property type="entry name" value="TRANSCRIPTIONAL REGULATOR REDD-RELATED"/>
    <property type="match status" value="1"/>
</dbReference>
<evidence type="ECO:0000259" key="9">
    <source>
        <dbReference type="PROSITE" id="PS51755"/>
    </source>
</evidence>
<dbReference type="Gene3D" id="1.10.8.430">
    <property type="entry name" value="Helical domain of apoptotic protease-activating factors"/>
    <property type="match status" value="1"/>
</dbReference>
<dbReference type="GO" id="GO:0003677">
    <property type="term" value="F:DNA binding"/>
    <property type="evidence" value="ECO:0007669"/>
    <property type="project" value="UniProtKB-UniRule"/>
</dbReference>
<keyword evidence="3" id="KW-0805">Transcription regulation</keyword>
<evidence type="ECO:0000256" key="6">
    <source>
        <dbReference type="PROSITE-ProRule" id="PRU00339"/>
    </source>
</evidence>
<dbReference type="SMART" id="SM00028">
    <property type="entry name" value="TPR"/>
    <property type="match status" value="6"/>
</dbReference>
<dbReference type="InterPro" id="IPR019734">
    <property type="entry name" value="TPR_rpt"/>
</dbReference>
<dbReference type="Pfam" id="PF03704">
    <property type="entry name" value="BTAD"/>
    <property type="match status" value="1"/>
</dbReference>
<protein>
    <submittedName>
        <fullName evidence="10">Tetratricopeptide repeat protein</fullName>
    </submittedName>
</protein>
<dbReference type="Gene3D" id="1.25.40.10">
    <property type="entry name" value="Tetratricopeptide repeat domain"/>
    <property type="match status" value="3"/>
</dbReference>
<accession>A0A6L9S967</accession>
<evidence type="ECO:0000313" key="11">
    <source>
        <dbReference type="Proteomes" id="UP000475214"/>
    </source>
</evidence>
<dbReference type="PROSITE" id="PS50005">
    <property type="entry name" value="TPR"/>
    <property type="match status" value="1"/>
</dbReference>
<dbReference type="InterPro" id="IPR036390">
    <property type="entry name" value="WH_DNA-bd_sf"/>
</dbReference>
<dbReference type="Proteomes" id="UP000475214">
    <property type="component" value="Unassembled WGS sequence"/>
</dbReference>
<dbReference type="InterPro" id="IPR036388">
    <property type="entry name" value="WH-like_DNA-bd_sf"/>
</dbReference>
<dbReference type="Pfam" id="PF00931">
    <property type="entry name" value="NB-ARC"/>
    <property type="match status" value="1"/>
</dbReference>
<sequence>MRFEVLGTVRIVRDDGAVPVSEQRRRLLSVLLARANRVVSADALGEVLWGEDPSGWPSRSDKSLQMHIHRLRRVLDAPDRLRGESGGYLLQVAAGELDAGVFAERHAAAREAAAAGRLDDAVRLYREGLAQWRGEPYADVDQVEVVGPESARLTEARLAAYEELYETELEKGAFREIVPELTERVAEYPLRERFAFQLMRALWHSGRPARALTTYRQLRRRLAESLRTEPGAELRELYERIQAESPDPSVGAGSPDDAGDDRPSRPRQLPPGSGVFIGRATELAEIERACADDGAAVLVATGTAGVGKTTVALRYAHAVADRYPDGQLYIDLRGHATAPALEPIEALTHLLRGLGADPGSIPTQLSPASAEYRSLLAERKVLVLLDNAASAQQVRPLLPASPGCLALVTSRDRLLGLVAKEGAHPLRLRTLPDDEAYELLVSLLGEERIAAEPEQARALIDACAGLPLALRIAAAQLADQPRRTVAGYVAELRAAPLTTLEIQDDDQSAVAAAFDLSYQRLPDGPRRLFRLLGLVPGPDFTPDAASALSGESPQAVRGHLRRLETAHLVEEHAVGRYRFHDLLRDFAAHCAEAEESVETRSAAIDRLMAWYYQGKEAASRRFRPESPKLDAPAIPDGLPEIVLRDAFEAASWSQAEHRNIAAAIARAASSGPQHWTWHLALGHCVAVADSGYITDSIAMIRSAVRAARETDDRHALAHATAQLATVLARLDTRQAVDTLTDAARQAEQNSDPILLGYCLNNLGVYLQNLGDLDAADDCLTRALAIKRESGASRATQATTVNNLARLACMRGQLRRGAEMFQQAVELRGDAWGTSSVNALVNCELTKIILGETEQSFAVLEQAELLSTELGDHVTLFHALEVRADLLRDLGRLAEARCQAHAAKECAEGLGQPRHRAQARVTLGMAYLGLRELEAARGEFTEALAIAERVGEREPETDALLGLAEYEMRVGDLVEAERYARRAHQLAQACGKVKEGNTLALLARIELAGNRLDQAIRHAERALAVHRSTEYHLGQARALRVLGEAQRTAGHERDACAHLQLARQMFTAFGSPEADQMRALA</sequence>
<dbReference type="InterPro" id="IPR016032">
    <property type="entry name" value="Sig_transdc_resp-reg_C-effctor"/>
</dbReference>
<evidence type="ECO:0000256" key="7">
    <source>
        <dbReference type="PROSITE-ProRule" id="PRU01091"/>
    </source>
</evidence>
<dbReference type="InterPro" id="IPR001867">
    <property type="entry name" value="OmpR/PhoB-type_DNA-bd"/>
</dbReference>
<feature type="region of interest" description="Disordered" evidence="8">
    <location>
        <begin position="241"/>
        <end position="274"/>
    </location>
</feature>
<dbReference type="Gene3D" id="1.10.10.10">
    <property type="entry name" value="Winged helix-like DNA-binding domain superfamily/Winged helix DNA-binding domain"/>
    <property type="match status" value="2"/>
</dbReference>
<dbReference type="GO" id="GO:0006355">
    <property type="term" value="P:regulation of DNA-templated transcription"/>
    <property type="evidence" value="ECO:0007669"/>
    <property type="project" value="InterPro"/>
</dbReference>
<keyword evidence="4 7" id="KW-0238">DNA-binding</keyword>
<evidence type="ECO:0000256" key="2">
    <source>
        <dbReference type="ARBA" id="ARBA00022737"/>
    </source>
</evidence>
<dbReference type="SUPFAM" id="SSF48452">
    <property type="entry name" value="TPR-like"/>
    <property type="match status" value="3"/>
</dbReference>
<name>A0A6L9S967_9ACTN</name>
<evidence type="ECO:0000256" key="8">
    <source>
        <dbReference type="SAM" id="MobiDB-lite"/>
    </source>
</evidence>
<dbReference type="PRINTS" id="PR00364">
    <property type="entry name" value="DISEASERSIST"/>
</dbReference>
<dbReference type="EMBL" id="JAAGOA010000010">
    <property type="protein sequence ID" value="NEE01607.1"/>
    <property type="molecule type" value="Genomic_DNA"/>
</dbReference>
<evidence type="ECO:0000256" key="5">
    <source>
        <dbReference type="ARBA" id="ARBA00023163"/>
    </source>
</evidence>
<feature type="repeat" description="TPR" evidence="6">
    <location>
        <begin position="916"/>
        <end position="949"/>
    </location>
</feature>
<evidence type="ECO:0000313" key="10">
    <source>
        <dbReference type="EMBL" id="NEE01607.1"/>
    </source>
</evidence>
<reference evidence="10 11" key="1">
    <citation type="submission" date="2020-02" db="EMBL/GenBank/DDBJ databases">
        <authorList>
            <person name="Li X.-J."/>
            <person name="Han X.-M."/>
        </authorList>
    </citation>
    <scope>NUCLEOTIDE SEQUENCE [LARGE SCALE GENOMIC DNA]</scope>
    <source>
        <strain evidence="10 11">CCTCC AB 2017055</strain>
    </source>
</reference>
<dbReference type="SUPFAM" id="SSF46785">
    <property type="entry name" value="Winged helix' DNA-binding domain"/>
    <property type="match status" value="1"/>
</dbReference>
<evidence type="ECO:0000256" key="4">
    <source>
        <dbReference type="ARBA" id="ARBA00023125"/>
    </source>
</evidence>
<evidence type="ECO:0000256" key="1">
    <source>
        <dbReference type="ARBA" id="ARBA00005820"/>
    </source>
</evidence>
<dbReference type="SUPFAM" id="SSF52540">
    <property type="entry name" value="P-loop containing nucleoside triphosphate hydrolases"/>
    <property type="match status" value="1"/>
</dbReference>
<gene>
    <name evidence="10" type="ORF">G1H10_15650</name>
</gene>
<dbReference type="GO" id="GO:0043531">
    <property type="term" value="F:ADP binding"/>
    <property type="evidence" value="ECO:0007669"/>
    <property type="project" value="InterPro"/>
</dbReference>
<keyword evidence="5" id="KW-0804">Transcription</keyword>
<dbReference type="InterPro" id="IPR051677">
    <property type="entry name" value="AfsR-DnrI-RedD_regulator"/>
</dbReference>